<dbReference type="EMBL" id="CP014806">
    <property type="protein sequence ID" value="AMX00349.1"/>
    <property type="molecule type" value="Genomic_DNA"/>
</dbReference>
<dbReference type="Proteomes" id="UP000076021">
    <property type="component" value="Chromosome"/>
</dbReference>
<protein>
    <submittedName>
        <fullName evidence="1">Uncharacterized protein</fullName>
    </submittedName>
</protein>
<keyword evidence="2" id="KW-1185">Reference proteome</keyword>
<dbReference type="KEGG" id="rst:ATY39_13575"/>
<dbReference type="STRING" id="241244.ATY39_13575"/>
<name>A0A143HF35_9BACL</name>
<dbReference type="AlphaFoldDB" id="A0A143HF35"/>
<dbReference type="OrthoDB" id="2894535at2"/>
<dbReference type="RefSeq" id="WP_066790633.1">
    <property type="nucleotide sequence ID" value="NZ_CP014806.1"/>
</dbReference>
<sequence>MMQLEKLISEENAQIVEETEETKGPKKFILIDCDPLAPRPNRVLEEVLKGTGITSEKEPMFKIFGAWKWDYSDVDDETWDKVIETIEERLDLAYENGWARRVSWMPTSKKYRQSIK</sequence>
<reference evidence="1 2" key="1">
    <citation type="journal article" date="2016" name="Genome Announc.">
        <title>Whole-Genome Sequence of Rummeliibacillus stabekisii Strain PP9 Isolated from Antarctic Soil.</title>
        <authorList>
            <person name="da Mota F.F."/>
            <person name="Vollu R.E."/>
            <person name="Jurelevicius D."/>
            <person name="Seldin L."/>
        </authorList>
    </citation>
    <scope>NUCLEOTIDE SEQUENCE [LARGE SCALE GENOMIC DNA]</scope>
    <source>
        <strain evidence="1 2">PP9</strain>
    </source>
</reference>
<reference evidence="2" key="2">
    <citation type="submission" date="2016-03" db="EMBL/GenBank/DDBJ databases">
        <authorList>
            <person name="Ploux O."/>
        </authorList>
    </citation>
    <scope>NUCLEOTIDE SEQUENCE [LARGE SCALE GENOMIC DNA]</scope>
    <source>
        <strain evidence="2">PP9</strain>
    </source>
</reference>
<accession>A0A143HF35</accession>
<proteinExistence type="predicted"/>
<evidence type="ECO:0000313" key="1">
    <source>
        <dbReference type="EMBL" id="AMX00349.1"/>
    </source>
</evidence>
<gene>
    <name evidence="1" type="ORF">ATY39_13575</name>
</gene>
<organism evidence="1 2">
    <name type="scientific">Rummeliibacillus stabekisii</name>
    <dbReference type="NCBI Taxonomy" id="241244"/>
    <lineage>
        <taxon>Bacteria</taxon>
        <taxon>Bacillati</taxon>
        <taxon>Bacillota</taxon>
        <taxon>Bacilli</taxon>
        <taxon>Bacillales</taxon>
        <taxon>Caryophanaceae</taxon>
        <taxon>Rummeliibacillus</taxon>
    </lineage>
</organism>
<evidence type="ECO:0000313" key="2">
    <source>
        <dbReference type="Proteomes" id="UP000076021"/>
    </source>
</evidence>